<comment type="caution">
    <text evidence="4">The sequence shown here is derived from an EMBL/GenBank/DDBJ whole genome shotgun (WGS) entry which is preliminary data.</text>
</comment>
<evidence type="ECO:0000313" key="5">
    <source>
        <dbReference type="Proteomes" id="UP001596044"/>
    </source>
</evidence>
<evidence type="ECO:0000259" key="3">
    <source>
        <dbReference type="PROSITE" id="PS51677"/>
    </source>
</evidence>
<dbReference type="SUPFAM" id="SSF88713">
    <property type="entry name" value="Glycoside hydrolase/deacetylase"/>
    <property type="match status" value="1"/>
</dbReference>
<dbReference type="PROSITE" id="PS51677">
    <property type="entry name" value="NODB"/>
    <property type="match status" value="1"/>
</dbReference>
<sequence>MTPFAKKAALTALFVVLSGSLLGCTDIKFSAIPPEQGLSAPAETASANTNSSPHTGVAATPKPAATPATHASTATPAPSVSPTPPPQEKPDPKATATPAGTPKPAASASASKPAATPATGDRTPFSWYYMKKKTGQVPDFPKETKSFTADQKAVWVGTGKKVYLTIDAGGPLIEVDLMLKSLKDNGVKANFFISGNNILKNPDYLKRLVADGHFIANHTMTHKDFNTLSDEQIKKEITDFEAMYKKITGKEVEKYFRFPYGSYNMHNLSLVSEMGYTSVFWSTAMRDWEPRKNGAEDPYNDIMNNLHDGNIILMHQGSKENMEALDRICKEIKKKGYEFALVNELQPHK</sequence>
<dbReference type="InterPro" id="IPR011330">
    <property type="entry name" value="Glyco_hydro/deAcase_b/a-brl"/>
</dbReference>
<name>A0ABW0KEF8_9BACL</name>
<proteinExistence type="predicted"/>
<evidence type="ECO:0000256" key="2">
    <source>
        <dbReference type="SAM" id="SignalP"/>
    </source>
</evidence>
<keyword evidence="2" id="KW-0732">Signal</keyword>
<protein>
    <submittedName>
        <fullName evidence="4">Polysaccharide deacetylase family protein</fullName>
    </submittedName>
</protein>
<dbReference type="RefSeq" id="WP_270880013.1">
    <property type="nucleotide sequence ID" value="NZ_JAQFVF010000027.1"/>
</dbReference>
<dbReference type="EMBL" id="JBHSMJ010000040">
    <property type="protein sequence ID" value="MFC5451780.1"/>
    <property type="molecule type" value="Genomic_DNA"/>
</dbReference>
<reference evidence="5" key="1">
    <citation type="journal article" date="2019" name="Int. J. Syst. Evol. Microbiol.">
        <title>The Global Catalogue of Microorganisms (GCM) 10K type strain sequencing project: providing services to taxonomists for standard genome sequencing and annotation.</title>
        <authorList>
            <consortium name="The Broad Institute Genomics Platform"/>
            <consortium name="The Broad Institute Genome Sequencing Center for Infectious Disease"/>
            <person name="Wu L."/>
            <person name="Ma J."/>
        </authorList>
    </citation>
    <scope>NUCLEOTIDE SEQUENCE [LARGE SCALE GENOMIC DNA]</scope>
    <source>
        <strain evidence="5">KACC 11904</strain>
    </source>
</reference>
<evidence type="ECO:0000313" key="4">
    <source>
        <dbReference type="EMBL" id="MFC5451780.1"/>
    </source>
</evidence>
<dbReference type="InterPro" id="IPR002509">
    <property type="entry name" value="NODB_dom"/>
</dbReference>
<accession>A0ABW0KEF8</accession>
<organism evidence="4 5">
    <name type="scientific">Paenibacillus aestuarii</name>
    <dbReference type="NCBI Taxonomy" id="516965"/>
    <lineage>
        <taxon>Bacteria</taxon>
        <taxon>Bacillati</taxon>
        <taxon>Bacillota</taxon>
        <taxon>Bacilli</taxon>
        <taxon>Bacillales</taxon>
        <taxon>Paenibacillaceae</taxon>
        <taxon>Paenibacillus</taxon>
    </lineage>
</organism>
<keyword evidence="5" id="KW-1185">Reference proteome</keyword>
<feature type="region of interest" description="Disordered" evidence="1">
    <location>
        <begin position="39"/>
        <end position="119"/>
    </location>
</feature>
<feature type="domain" description="NodB homology" evidence="3">
    <location>
        <begin position="160"/>
        <end position="340"/>
    </location>
</feature>
<feature type="signal peptide" evidence="2">
    <location>
        <begin position="1"/>
        <end position="23"/>
    </location>
</feature>
<dbReference type="Gene3D" id="3.20.20.370">
    <property type="entry name" value="Glycoside hydrolase/deacetylase"/>
    <property type="match status" value="1"/>
</dbReference>
<dbReference type="PROSITE" id="PS51257">
    <property type="entry name" value="PROKAR_LIPOPROTEIN"/>
    <property type="match status" value="1"/>
</dbReference>
<evidence type="ECO:0000256" key="1">
    <source>
        <dbReference type="SAM" id="MobiDB-lite"/>
    </source>
</evidence>
<dbReference type="Proteomes" id="UP001596044">
    <property type="component" value="Unassembled WGS sequence"/>
</dbReference>
<feature type="compositionally biased region" description="Low complexity" evidence="1">
    <location>
        <begin position="58"/>
        <end position="78"/>
    </location>
</feature>
<dbReference type="InterPro" id="IPR050248">
    <property type="entry name" value="Polysacc_deacetylase_ArnD"/>
</dbReference>
<dbReference type="PANTHER" id="PTHR10587">
    <property type="entry name" value="GLYCOSYL TRANSFERASE-RELATED"/>
    <property type="match status" value="1"/>
</dbReference>
<feature type="chain" id="PRO_5047185938" evidence="2">
    <location>
        <begin position="24"/>
        <end position="349"/>
    </location>
</feature>
<dbReference type="Pfam" id="PF01522">
    <property type="entry name" value="Polysacc_deac_1"/>
    <property type="match status" value="1"/>
</dbReference>
<feature type="compositionally biased region" description="Polar residues" evidence="1">
    <location>
        <begin position="45"/>
        <end position="54"/>
    </location>
</feature>
<dbReference type="PANTHER" id="PTHR10587:SF78">
    <property type="entry name" value="PEPTIDOGLYCAN-N-ACETYLMURAMIC ACID DEACETYLASE PDAA"/>
    <property type="match status" value="1"/>
</dbReference>
<gene>
    <name evidence="4" type="ORF">ACFPOG_26620</name>
</gene>
<feature type="compositionally biased region" description="Low complexity" evidence="1">
    <location>
        <begin position="93"/>
        <end position="119"/>
    </location>
</feature>